<evidence type="ECO:0000313" key="1">
    <source>
        <dbReference type="EMBL" id="EJZ60803.1"/>
    </source>
</evidence>
<dbReference type="RefSeq" id="WP_003229575.1">
    <property type="nucleotide sequence ID" value="NZ_CM001561.1"/>
</dbReference>
<evidence type="ECO:0000313" key="2">
    <source>
        <dbReference type="Proteomes" id="UP000006045"/>
    </source>
</evidence>
<organism evidence="1 2">
    <name type="scientific">Pseudomonas fluorescens R124</name>
    <dbReference type="NCBI Taxonomy" id="743713"/>
    <lineage>
        <taxon>Bacteria</taxon>
        <taxon>Pseudomonadati</taxon>
        <taxon>Pseudomonadota</taxon>
        <taxon>Gammaproteobacteria</taxon>
        <taxon>Pseudomonadales</taxon>
        <taxon>Pseudomonadaceae</taxon>
        <taxon>Pseudomonas</taxon>
    </lineage>
</organism>
<name>A0A7U9GV71_PSEFL</name>
<dbReference type="AlphaFoldDB" id="A0A7U9GV71"/>
<dbReference type="Proteomes" id="UP000006045">
    <property type="component" value="Chromosome"/>
</dbReference>
<proteinExistence type="predicted"/>
<gene>
    <name evidence="1" type="ORF">I1A_005168</name>
</gene>
<protein>
    <submittedName>
        <fullName evidence="1">Uncharacterized protein</fullName>
    </submittedName>
</protein>
<sequence>MKLKAWQCLIAFLGSVGLLTIVVGLTLLVRMQSSTEPKLFAHPNALWVGAEDGGVFVEITKHEAPDHAVEVRR</sequence>
<reference evidence="1 2" key="1">
    <citation type="submission" date="2012-08" db="EMBL/GenBank/DDBJ databases">
        <title>The genome of cave-isolated P. fluorescens strain R124 demonstrates phenotypic adaptation to the mineral environment.</title>
        <authorList>
            <person name="Barton M.D."/>
            <person name="Petronio M."/>
            <person name="Giarrizzo J.G."/>
            <person name="Bowling B.V."/>
            <person name="Barton H.A."/>
        </authorList>
    </citation>
    <scope>NUCLEOTIDE SEQUENCE [LARGE SCALE GENOMIC DNA]</scope>
    <source>
        <strain evidence="1 2">R124</strain>
    </source>
</reference>
<dbReference type="EMBL" id="CM001561">
    <property type="protein sequence ID" value="EJZ60803.1"/>
    <property type="molecule type" value="Genomic_DNA"/>
</dbReference>
<accession>A0A7U9GV71</accession>